<evidence type="ECO:0000256" key="2">
    <source>
        <dbReference type="SAM" id="Phobius"/>
    </source>
</evidence>
<dbReference type="PROSITE" id="PS50848">
    <property type="entry name" value="START"/>
    <property type="match status" value="1"/>
</dbReference>
<sequence>MEEEKLKWEVTSPENTIAGGWLIYTSGVILIILISRLINTLRKLYFSNSQIAPAQPPSRLNSSVKSSSQSQLGSSCIISDADLKTLIDNLDGRLNDGTEKWENVIEKSSSLLSYSAKCCKPKDGPLKYMSVTVFEDCSAQLLKDFYMDNSYREQWDNTVIEQNLLQVGEGNGVEIGRLIKKFPLLTAREYVLAWRLWETGEDTYYCISKECEHPLAPRQKKYVRVRFLRSGWMIRKVPGRNACEIRMMHQEDAGLNPDMAKLAFAKGIWRYISKMNDALRKYSAINNLQMRSAVNENDFVQKVPSVVGTVDSLNALAHRELSAERSDSPQASQPNNRRSSRRPSNKLITNSLILLGGVICLSRGRPNLGAKVAMSYILTKLAKRGPLSQKACFSTTVS</sequence>
<dbReference type="InterPro" id="IPR023393">
    <property type="entry name" value="START-like_dom_sf"/>
</dbReference>
<keyword evidence="2" id="KW-1133">Transmembrane helix</keyword>
<dbReference type="Proteomes" id="UP001237642">
    <property type="component" value="Unassembled WGS sequence"/>
</dbReference>
<evidence type="ECO:0000259" key="3">
    <source>
        <dbReference type="PROSITE" id="PS50848"/>
    </source>
</evidence>
<evidence type="ECO:0000256" key="1">
    <source>
        <dbReference type="SAM" id="MobiDB-lite"/>
    </source>
</evidence>
<protein>
    <submittedName>
        <fullName evidence="4">START domain-containing protein</fullName>
    </submittedName>
</protein>
<evidence type="ECO:0000313" key="5">
    <source>
        <dbReference type="Proteomes" id="UP001237642"/>
    </source>
</evidence>
<comment type="caution">
    <text evidence="4">The sequence shown here is derived from an EMBL/GenBank/DDBJ whole genome shotgun (WGS) entry which is preliminary data.</text>
</comment>
<keyword evidence="5" id="KW-1185">Reference proteome</keyword>
<dbReference type="AlphaFoldDB" id="A0AAD8I0K5"/>
<reference evidence="4" key="1">
    <citation type="submission" date="2023-02" db="EMBL/GenBank/DDBJ databases">
        <title>Genome of toxic invasive species Heracleum sosnowskyi carries increased number of genes despite the absence of recent whole-genome duplications.</title>
        <authorList>
            <person name="Schelkunov M."/>
            <person name="Shtratnikova V."/>
            <person name="Makarenko M."/>
            <person name="Klepikova A."/>
            <person name="Omelchenko D."/>
            <person name="Novikova G."/>
            <person name="Obukhova E."/>
            <person name="Bogdanov V."/>
            <person name="Penin A."/>
            <person name="Logacheva M."/>
        </authorList>
    </citation>
    <scope>NUCLEOTIDE SEQUENCE</scope>
    <source>
        <strain evidence="4">Hsosn_3</strain>
        <tissue evidence="4">Leaf</tissue>
    </source>
</reference>
<keyword evidence="2" id="KW-0812">Transmembrane</keyword>
<dbReference type="Gene3D" id="3.30.530.20">
    <property type="match status" value="1"/>
</dbReference>
<dbReference type="InterPro" id="IPR051213">
    <property type="entry name" value="START_lipid_transfer"/>
</dbReference>
<keyword evidence="2" id="KW-0472">Membrane</keyword>
<accession>A0AAD8I0K5</accession>
<dbReference type="Pfam" id="PF01852">
    <property type="entry name" value="START"/>
    <property type="match status" value="1"/>
</dbReference>
<dbReference type="GO" id="GO:0005737">
    <property type="term" value="C:cytoplasm"/>
    <property type="evidence" value="ECO:0007669"/>
    <property type="project" value="UniProtKB-ARBA"/>
</dbReference>
<dbReference type="EMBL" id="JAUIZM010000007">
    <property type="protein sequence ID" value="KAK1375867.1"/>
    <property type="molecule type" value="Genomic_DNA"/>
</dbReference>
<organism evidence="4 5">
    <name type="scientific">Heracleum sosnowskyi</name>
    <dbReference type="NCBI Taxonomy" id="360622"/>
    <lineage>
        <taxon>Eukaryota</taxon>
        <taxon>Viridiplantae</taxon>
        <taxon>Streptophyta</taxon>
        <taxon>Embryophyta</taxon>
        <taxon>Tracheophyta</taxon>
        <taxon>Spermatophyta</taxon>
        <taxon>Magnoliopsida</taxon>
        <taxon>eudicotyledons</taxon>
        <taxon>Gunneridae</taxon>
        <taxon>Pentapetalae</taxon>
        <taxon>asterids</taxon>
        <taxon>campanulids</taxon>
        <taxon>Apiales</taxon>
        <taxon>Apiaceae</taxon>
        <taxon>Apioideae</taxon>
        <taxon>apioid superclade</taxon>
        <taxon>Tordylieae</taxon>
        <taxon>Tordyliinae</taxon>
        <taxon>Heracleum</taxon>
    </lineage>
</organism>
<dbReference type="InterPro" id="IPR002913">
    <property type="entry name" value="START_lipid-bd_dom"/>
</dbReference>
<feature type="transmembrane region" description="Helical" evidence="2">
    <location>
        <begin position="20"/>
        <end position="38"/>
    </location>
</feature>
<feature type="domain" description="START" evidence="3">
    <location>
        <begin position="101"/>
        <end position="284"/>
    </location>
</feature>
<name>A0AAD8I0K5_9APIA</name>
<dbReference type="SUPFAM" id="SSF55961">
    <property type="entry name" value="Bet v1-like"/>
    <property type="match status" value="1"/>
</dbReference>
<gene>
    <name evidence="4" type="ORF">POM88_032060</name>
</gene>
<evidence type="ECO:0000313" key="4">
    <source>
        <dbReference type="EMBL" id="KAK1375867.1"/>
    </source>
</evidence>
<proteinExistence type="predicted"/>
<dbReference type="PANTHER" id="PTHR19308">
    <property type="entry name" value="PHOSPHATIDYLCHOLINE TRANSFER PROTEIN"/>
    <property type="match status" value="1"/>
</dbReference>
<feature type="region of interest" description="Disordered" evidence="1">
    <location>
        <begin position="320"/>
        <end position="343"/>
    </location>
</feature>
<dbReference type="GO" id="GO:0008289">
    <property type="term" value="F:lipid binding"/>
    <property type="evidence" value="ECO:0007669"/>
    <property type="project" value="InterPro"/>
</dbReference>
<reference evidence="4" key="2">
    <citation type="submission" date="2023-05" db="EMBL/GenBank/DDBJ databases">
        <authorList>
            <person name="Schelkunov M.I."/>
        </authorList>
    </citation>
    <scope>NUCLEOTIDE SEQUENCE</scope>
    <source>
        <strain evidence="4">Hsosn_3</strain>
        <tissue evidence="4">Leaf</tissue>
    </source>
</reference>
<dbReference type="PANTHER" id="PTHR19308:SF13">
    <property type="entry name" value="OS02G0468400 PROTEIN"/>
    <property type="match status" value="1"/>
</dbReference>